<feature type="region of interest" description="Disordered" evidence="6">
    <location>
        <begin position="750"/>
        <end position="769"/>
    </location>
</feature>
<dbReference type="SUPFAM" id="SSF63411">
    <property type="entry name" value="LuxS/MPP-like metallohydrolase"/>
    <property type="match status" value="4"/>
</dbReference>
<feature type="domain" description="Peptidase M16 C-terminal" evidence="8">
    <location>
        <begin position="235"/>
        <end position="405"/>
    </location>
</feature>
<keyword evidence="4" id="KW-0862">Zinc</keyword>
<dbReference type="EMBL" id="JAPUBN010000013">
    <property type="protein sequence ID" value="MCZ2721442.1"/>
    <property type="molecule type" value="Genomic_DNA"/>
</dbReference>
<comment type="caution">
    <text evidence="9">The sequence shown here is derived from an EMBL/GenBank/DDBJ whole genome shotgun (WGS) entry which is preliminary data.</text>
</comment>
<feature type="domain" description="Peptidase M16 N-terminal" evidence="7">
    <location>
        <begin position="84"/>
        <end position="213"/>
    </location>
</feature>
<proteinExistence type="inferred from homology"/>
<keyword evidence="5" id="KW-0482">Metalloprotease</keyword>
<evidence type="ECO:0000256" key="3">
    <source>
        <dbReference type="ARBA" id="ARBA00022801"/>
    </source>
</evidence>
<evidence type="ECO:0000313" key="10">
    <source>
        <dbReference type="Proteomes" id="UP001149719"/>
    </source>
</evidence>
<evidence type="ECO:0000259" key="7">
    <source>
        <dbReference type="Pfam" id="PF00675"/>
    </source>
</evidence>
<dbReference type="PANTHER" id="PTHR43690:SF17">
    <property type="entry name" value="PROTEIN YHJJ"/>
    <property type="match status" value="1"/>
</dbReference>
<evidence type="ECO:0000256" key="4">
    <source>
        <dbReference type="ARBA" id="ARBA00022833"/>
    </source>
</evidence>
<dbReference type="Gene3D" id="3.30.830.10">
    <property type="entry name" value="Metalloenzyme, LuxS/M16 peptidase-like"/>
    <property type="match status" value="4"/>
</dbReference>
<comment type="similarity">
    <text evidence="1">Belongs to the peptidase M16 family.</text>
</comment>
<dbReference type="InterPro" id="IPR011765">
    <property type="entry name" value="Pept_M16_N"/>
</dbReference>
<dbReference type="RefSeq" id="WP_269124233.1">
    <property type="nucleotide sequence ID" value="NZ_JAPUBN010000013.1"/>
</dbReference>
<sequence>MIHFSHALSYHFDHYSYSHSSSLAKKRDLVLFKGGWMLVLLLLTACTNSSNRVSVNTIPDVNSDIETFTLENGLDVILWRGGNQNAVFQLLIHSGSLQEEADQLGYAHFVEHMAFSQVTENGERPIQDKLAALELEFGKHANAYTYFDHTEYRLLVRQNDLTKSLQALALLTDFALNTEFNEEEVEKEKPVIIEEWRLKNVNNPSVYQQALNAKLSGSRYIKRFPIGTKDSINHATADALDAFYSRHYQADNATLIITGNIDRKALKAAIVDSFKNWRASGEGKSSRVDLPAIKNEGAEIYADDNINGYVLTRSHTFDQSFFNSELGMIKRDQIIALLDIFNDRIAHRLLETQGNVESIFANLTLDPLTYQSNLNFTAMSNFDGLPQASQIIAEEMSRIVKHGLHGKEWFGWRKRRFRDIEEDFRSSLYLASEASRYALNQGLLLDENSYIQLLKDAHFNTELVDFQQVAAKYFTLPSKIVLKHNKRQPAPSKSMLSNYFSRATDHIMPAKAVVSDTQWPLSKVAGSILKKTTLANDIIEYQLSNGLVVRFYETQQDLNNINLQLVGLGGLSEMPEDEVLAARLATAVMSASGLRNMTGAELKEWLIQAGIHLNAHFTFNSRELDMKSTQADLDVLLRLLHLALTEVKVDPKMFTYVQKLNIDQLQQLSNSPTNDFTLRVEEVLTNNDPAFRRMTSDEVMQIDEQRMSNIYDTYFKGTQNYVLTIVGDVSPDALEPLLVNFVANIPQTAAKRGPSRDNPIAPKSITVEGRGSNADATRVTIIKTLPKQAFLHKHHPDIHWIQRHFNKVLFHEIREEQGLVYSVNVVVDGESPSSVAYSLKVAFLTDPAKAKQVVDIINQELLKASKDAPTLAELNKTLIEQRQHYAQDLKNNNTLSRLLAGAEFQGIPIEYVFSAEDYIPEKDIQSTQALMAELLSGNSIDTTFILNP</sequence>
<name>A0ABT4JTT7_9GAMM</name>
<evidence type="ECO:0000256" key="1">
    <source>
        <dbReference type="ARBA" id="ARBA00007261"/>
    </source>
</evidence>
<organism evidence="9 10">
    <name type="scientific">Marinomonas phaeophyticola</name>
    <dbReference type="NCBI Taxonomy" id="3004091"/>
    <lineage>
        <taxon>Bacteria</taxon>
        <taxon>Pseudomonadati</taxon>
        <taxon>Pseudomonadota</taxon>
        <taxon>Gammaproteobacteria</taxon>
        <taxon>Oceanospirillales</taxon>
        <taxon>Oceanospirillaceae</taxon>
        <taxon>Marinomonas</taxon>
    </lineage>
</organism>
<keyword evidence="10" id="KW-1185">Reference proteome</keyword>
<protein>
    <submittedName>
        <fullName evidence="9">Insulinase family protein</fullName>
    </submittedName>
</protein>
<evidence type="ECO:0000256" key="6">
    <source>
        <dbReference type="SAM" id="MobiDB-lite"/>
    </source>
</evidence>
<feature type="domain" description="Peptidase M16 C-terminal" evidence="8">
    <location>
        <begin position="702"/>
        <end position="877"/>
    </location>
</feature>
<dbReference type="Pfam" id="PF05193">
    <property type="entry name" value="Peptidase_M16_C"/>
    <property type="match status" value="2"/>
</dbReference>
<dbReference type="InterPro" id="IPR007863">
    <property type="entry name" value="Peptidase_M16_C"/>
</dbReference>
<evidence type="ECO:0000256" key="5">
    <source>
        <dbReference type="ARBA" id="ARBA00023049"/>
    </source>
</evidence>
<keyword evidence="3" id="KW-0378">Hydrolase</keyword>
<dbReference type="InterPro" id="IPR050626">
    <property type="entry name" value="Peptidase_M16"/>
</dbReference>
<evidence type="ECO:0000256" key="2">
    <source>
        <dbReference type="ARBA" id="ARBA00022670"/>
    </source>
</evidence>
<reference evidence="9" key="1">
    <citation type="submission" date="2022-12" db="EMBL/GenBank/DDBJ databases">
        <title>Marinomonas 15G1-11 sp. nov, isolated from marine algae.</title>
        <authorList>
            <person name="Butt M."/>
            <person name="Choi D.G."/>
            <person name="Kim J.M."/>
            <person name="Lee J.K."/>
            <person name="Baek J.H."/>
            <person name="Jeon C.O."/>
        </authorList>
    </citation>
    <scope>NUCLEOTIDE SEQUENCE</scope>
    <source>
        <strain evidence="9">15G1-11</strain>
    </source>
</reference>
<dbReference type="Proteomes" id="UP001149719">
    <property type="component" value="Unassembled WGS sequence"/>
</dbReference>
<evidence type="ECO:0000259" key="8">
    <source>
        <dbReference type="Pfam" id="PF05193"/>
    </source>
</evidence>
<dbReference type="Pfam" id="PF00675">
    <property type="entry name" value="Peptidase_M16"/>
    <property type="match status" value="1"/>
</dbReference>
<evidence type="ECO:0000313" key="9">
    <source>
        <dbReference type="EMBL" id="MCZ2721442.1"/>
    </source>
</evidence>
<gene>
    <name evidence="9" type="ORF">O1D97_07195</name>
</gene>
<dbReference type="PANTHER" id="PTHR43690">
    <property type="entry name" value="NARDILYSIN"/>
    <property type="match status" value="1"/>
</dbReference>
<accession>A0ABT4JTT7</accession>
<keyword evidence="2" id="KW-0645">Protease</keyword>
<dbReference type="InterPro" id="IPR011249">
    <property type="entry name" value="Metalloenz_LuxS/M16"/>
</dbReference>